<dbReference type="NCBIfam" id="TIGR02365">
    <property type="entry name" value="dha_L_ycgS"/>
    <property type="match status" value="1"/>
</dbReference>
<dbReference type="PANTHER" id="PTHR28629">
    <property type="entry name" value="TRIOKINASE/FMN CYCLASE"/>
    <property type="match status" value="1"/>
</dbReference>
<dbReference type="GO" id="GO:0004371">
    <property type="term" value="F:glycerone kinase activity"/>
    <property type="evidence" value="ECO:0007669"/>
    <property type="project" value="UniProtKB-EC"/>
</dbReference>
<dbReference type="EC" id="2.7.1.29" evidence="1"/>
<evidence type="ECO:0000259" key="16">
    <source>
        <dbReference type="PROSITE" id="PS51480"/>
    </source>
</evidence>
<protein>
    <recommendedName>
        <fullName evidence="4">Triokinase/FMN cyclase</fullName>
        <ecNumber evidence="2">2.7.1.28</ecNumber>
        <ecNumber evidence="1">2.7.1.29</ecNumber>
        <ecNumber evidence="3">4.6.1.15</ecNumber>
    </recommendedName>
    <alternativeName>
        <fullName evidence="10">Bifunctional ATP-dependent dihydroxyacetone kinase/FAD-AMP lyase (cyclizing)</fullName>
    </alternativeName>
</protein>
<evidence type="ECO:0000256" key="12">
    <source>
        <dbReference type="ARBA" id="ARBA00046681"/>
    </source>
</evidence>
<keyword evidence="8" id="KW-0067">ATP-binding</keyword>
<dbReference type="GO" id="GO:0019563">
    <property type="term" value="P:glycerol catabolic process"/>
    <property type="evidence" value="ECO:0007669"/>
    <property type="project" value="TreeGrafter"/>
</dbReference>
<evidence type="ECO:0000256" key="4">
    <source>
        <dbReference type="ARBA" id="ARBA00018932"/>
    </source>
</evidence>
<dbReference type="EC" id="2.7.1.28" evidence="2"/>
<dbReference type="FunFam" id="1.25.40.340:FF:000002">
    <property type="entry name" value="Dihydroxyacetone kinase, L subunit"/>
    <property type="match status" value="1"/>
</dbReference>
<dbReference type="Proteomes" id="UP000075901">
    <property type="component" value="Unassembled WGS sequence"/>
</dbReference>
<keyword evidence="7" id="KW-0418">Kinase</keyword>
<dbReference type="Pfam" id="PF02733">
    <property type="entry name" value="Dak1"/>
    <property type="match status" value="1"/>
</dbReference>
<dbReference type="PROSITE" id="PS51480">
    <property type="entry name" value="DHAL"/>
    <property type="match status" value="1"/>
</dbReference>
<dbReference type="GO" id="GO:0005524">
    <property type="term" value="F:ATP binding"/>
    <property type="evidence" value="ECO:0007669"/>
    <property type="project" value="UniProtKB-KW"/>
</dbReference>
<comment type="catalytic activity">
    <reaction evidence="15">
        <text>dihydroxyacetone + ATP = dihydroxyacetone phosphate + ADP + H(+)</text>
        <dbReference type="Rhea" id="RHEA:15773"/>
        <dbReference type="ChEBI" id="CHEBI:15378"/>
        <dbReference type="ChEBI" id="CHEBI:16016"/>
        <dbReference type="ChEBI" id="CHEBI:30616"/>
        <dbReference type="ChEBI" id="CHEBI:57642"/>
        <dbReference type="ChEBI" id="CHEBI:456216"/>
        <dbReference type="EC" id="2.7.1.29"/>
    </reaction>
</comment>
<dbReference type="SMART" id="SM01120">
    <property type="entry name" value="Dak2"/>
    <property type="match status" value="1"/>
</dbReference>
<dbReference type="InterPro" id="IPR050861">
    <property type="entry name" value="Dihydroxyacetone_Kinase"/>
</dbReference>
<evidence type="ECO:0000256" key="7">
    <source>
        <dbReference type="ARBA" id="ARBA00022777"/>
    </source>
</evidence>
<comment type="subunit">
    <text evidence="12">Homodimer. Interacts with IFIH1 (via the CARD domains), the interaction is inhibited by viral infection.</text>
</comment>
<dbReference type="PROSITE" id="PS51481">
    <property type="entry name" value="DHAK"/>
    <property type="match status" value="1"/>
</dbReference>
<dbReference type="InterPro" id="IPR004006">
    <property type="entry name" value="DhaK_dom"/>
</dbReference>
<dbReference type="GO" id="GO:0005829">
    <property type="term" value="C:cytosol"/>
    <property type="evidence" value="ECO:0007669"/>
    <property type="project" value="TreeGrafter"/>
</dbReference>
<dbReference type="VEuPathDB" id="VectorBase:AMAM009889"/>
<evidence type="ECO:0000256" key="14">
    <source>
        <dbReference type="ARBA" id="ARBA00048526"/>
    </source>
</evidence>
<evidence type="ECO:0000256" key="15">
    <source>
        <dbReference type="ARBA" id="ARBA00048898"/>
    </source>
</evidence>
<sequence length="292" mass="31163">MEIGIGHHGEPGIEVSPIQSASAMAGTMLDFVLNDMPLAKGQEVVVLVSGLGATPVMELYIYYAEIEKRLTAQGVKVHRRYVGNYFTSLEMMGVTLTLMKLDDELRTLHGNEIVAGLVRVIVSNREYLSEIDGAIGDGDHGINMAKGFAMCGEAIKGQPLTLAQAFDAVSDALMEGIGGSMGPLYGSLFMGMADSVRDQTVLDKRAFLAMLQQGLSELQDISSAGVGDKCLMDTLIPAIARFEQAVQQGESFSAALAQMKLAAMAGRDSTRDLVAKIGRASRLGERSRGVLD</sequence>
<keyword evidence="6" id="KW-0547">Nucleotide-binding</keyword>
<dbReference type="Pfam" id="PF02734">
    <property type="entry name" value="Dak2"/>
    <property type="match status" value="1"/>
</dbReference>
<dbReference type="InterPro" id="IPR004007">
    <property type="entry name" value="DhaL_dom"/>
</dbReference>
<reference evidence="18" key="2">
    <citation type="submission" date="2020-05" db="UniProtKB">
        <authorList>
            <consortium name="EnsemblMetazoa"/>
        </authorList>
    </citation>
    <scope>IDENTIFICATION</scope>
    <source>
        <strain evidence="18">maculatus3</strain>
    </source>
</reference>
<keyword evidence="5" id="KW-0808">Transferase</keyword>
<name>A0A182SMS9_9DIPT</name>
<dbReference type="SUPFAM" id="SSF82549">
    <property type="entry name" value="DAK1/DegV-like"/>
    <property type="match status" value="1"/>
</dbReference>
<evidence type="ECO:0000256" key="9">
    <source>
        <dbReference type="ARBA" id="ARBA00023285"/>
    </source>
</evidence>
<dbReference type="PANTHER" id="PTHR28629:SF4">
    <property type="entry name" value="TRIOKINASE_FMN CYCLASE"/>
    <property type="match status" value="1"/>
</dbReference>
<organism evidence="18 19">
    <name type="scientific">Anopheles maculatus</name>
    <dbReference type="NCBI Taxonomy" id="74869"/>
    <lineage>
        <taxon>Eukaryota</taxon>
        <taxon>Metazoa</taxon>
        <taxon>Ecdysozoa</taxon>
        <taxon>Arthropoda</taxon>
        <taxon>Hexapoda</taxon>
        <taxon>Insecta</taxon>
        <taxon>Pterygota</taxon>
        <taxon>Neoptera</taxon>
        <taxon>Endopterygota</taxon>
        <taxon>Diptera</taxon>
        <taxon>Nematocera</taxon>
        <taxon>Culicoidea</taxon>
        <taxon>Culicidae</taxon>
        <taxon>Anophelinae</taxon>
        <taxon>Anopheles</taxon>
        <taxon>Anopheles maculatus group</taxon>
    </lineage>
</organism>
<reference evidence="19" key="1">
    <citation type="submission" date="2013-09" db="EMBL/GenBank/DDBJ databases">
        <title>The Genome Sequence of Anopheles maculatus species B.</title>
        <authorList>
            <consortium name="The Broad Institute Genomics Platform"/>
            <person name="Neafsey D.E."/>
            <person name="Besansky N."/>
            <person name="Howell P."/>
            <person name="Walton C."/>
            <person name="Young S.K."/>
            <person name="Zeng Q."/>
            <person name="Gargeya S."/>
            <person name="Fitzgerald M."/>
            <person name="Haas B."/>
            <person name="Abouelleil A."/>
            <person name="Allen A.W."/>
            <person name="Alvarado L."/>
            <person name="Arachchi H.M."/>
            <person name="Berlin A.M."/>
            <person name="Chapman S.B."/>
            <person name="Gainer-Dewar J."/>
            <person name="Goldberg J."/>
            <person name="Griggs A."/>
            <person name="Gujja S."/>
            <person name="Hansen M."/>
            <person name="Howarth C."/>
            <person name="Imamovic A."/>
            <person name="Ireland A."/>
            <person name="Larimer J."/>
            <person name="McCowan C."/>
            <person name="Murphy C."/>
            <person name="Pearson M."/>
            <person name="Poon T.W."/>
            <person name="Priest M."/>
            <person name="Roberts A."/>
            <person name="Saif S."/>
            <person name="Shea T."/>
            <person name="Sisk P."/>
            <person name="Sykes S."/>
            <person name="Wortman J."/>
            <person name="Nusbaum C."/>
            <person name="Birren B."/>
        </authorList>
    </citation>
    <scope>NUCLEOTIDE SEQUENCE [LARGE SCALE GENOMIC DNA]</scope>
    <source>
        <strain evidence="19">maculatus3</strain>
    </source>
</reference>
<evidence type="ECO:0000259" key="17">
    <source>
        <dbReference type="PROSITE" id="PS51481"/>
    </source>
</evidence>
<evidence type="ECO:0000256" key="8">
    <source>
        <dbReference type="ARBA" id="ARBA00022840"/>
    </source>
</evidence>
<evidence type="ECO:0000313" key="18">
    <source>
        <dbReference type="EnsemblMetazoa" id="AMAM009889-PA"/>
    </source>
</evidence>
<accession>A0A182SMS9</accession>
<evidence type="ECO:0000256" key="5">
    <source>
        <dbReference type="ARBA" id="ARBA00022679"/>
    </source>
</evidence>
<evidence type="ECO:0000256" key="13">
    <source>
        <dbReference type="ARBA" id="ARBA00047974"/>
    </source>
</evidence>
<dbReference type="InterPro" id="IPR012737">
    <property type="entry name" value="DhaK_L_YcgS"/>
</dbReference>
<dbReference type="GO" id="GO:0050354">
    <property type="term" value="F:triokinase activity"/>
    <property type="evidence" value="ECO:0007669"/>
    <property type="project" value="UniProtKB-EC"/>
</dbReference>
<feature type="domain" description="DhaL" evidence="16">
    <location>
        <begin position="108"/>
        <end position="292"/>
    </location>
</feature>
<dbReference type="EnsemblMetazoa" id="AMAM009889-RA">
    <property type="protein sequence ID" value="AMAM009889-PA"/>
    <property type="gene ID" value="AMAM009889"/>
</dbReference>
<dbReference type="InterPro" id="IPR036117">
    <property type="entry name" value="DhaL_dom_sf"/>
</dbReference>
<evidence type="ECO:0000256" key="1">
    <source>
        <dbReference type="ARBA" id="ARBA00012107"/>
    </source>
</evidence>
<evidence type="ECO:0000256" key="3">
    <source>
        <dbReference type="ARBA" id="ARBA00012578"/>
    </source>
</evidence>
<dbReference type="AlphaFoldDB" id="A0A182SMS9"/>
<dbReference type="GO" id="GO:0034012">
    <property type="term" value="F:FAD-AMP lyase (cyclizing) activity"/>
    <property type="evidence" value="ECO:0007669"/>
    <property type="project" value="UniProtKB-EC"/>
</dbReference>
<evidence type="ECO:0000313" key="19">
    <source>
        <dbReference type="Proteomes" id="UP000075901"/>
    </source>
</evidence>
<evidence type="ECO:0000256" key="11">
    <source>
        <dbReference type="ARBA" id="ARBA00045490"/>
    </source>
</evidence>
<keyword evidence="19" id="KW-1185">Reference proteome</keyword>
<feature type="domain" description="DhaK" evidence="17">
    <location>
        <begin position="1"/>
        <end position="120"/>
    </location>
</feature>
<dbReference type="SUPFAM" id="SSF101473">
    <property type="entry name" value="DhaL-like"/>
    <property type="match status" value="1"/>
</dbReference>
<keyword evidence="9" id="KW-0170">Cobalt</keyword>
<dbReference type="Gene3D" id="3.30.1180.20">
    <property type="entry name" value="Dihydroxyacetone kinase, domain 2"/>
    <property type="match status" value="1"/>
</dbReference>
<comment type="function">
    <text evidence="11">Catalyzes both the phosphorylation of dihydroxyacetone and of glyceraldehyde, and the splitting of ribonucleoside diphosphate-X compounds among which FAD is the best substrate. Represses IFIH1-mediated cellular antiviral response.</text>
</comment>
<dbReference type="EC" id="4.6.1.15" evidence="3"/>
<evidence type="ECO:0000256" key="2">
    <source>
        <dbReference type="ARBA" id="ARBA00012110"/>
    </source>
</evidence>
<proteinExistence type="predicted"/>
<evidence type="ECO:0000256" key="10">
    <source>
        <dbReference type="ARBA" id="ARBA00032426"/>
    </source>
</evidence>
<comment type="catalytic activity">
    <reaction evidence="13">
        <text>D-glyceraldehyde + ATP = D-glyceraldehyde 3-phosphate + ADP + H(+)</text>
        <dbReference type="Rhea" id="RHEA:13941"/>
        <dbReference type="ChEBI" id="CHEBI:15378"/>
        <dbReference type="ChEBI" id="CHEBI:17378"/>
        <dbReference type="ChEBI" id="CHEBI:30616"/>
        <dbReference type="ChEBI" id="CHEBI:59776"/>
        <dbReference type="ChEBI" id="CHEBI:456216"/>
        <dbReference type="EC" id="2.7.1.28"/>
    </reaction>
</comment>
<dbReference type="Gene3D" id="1.25.40.340">
    <property type="match status" value="1"/>
</dbReference>
<evidence type="ECO:0000256" key="6">
    <source>
        <dbReference type="ARBA" id="ARBA00022741"/>
    </source>
</evidence>
<comment type="catalytic activity">
    <reaction evidence="14">
        <text>FAD = riboflavin cyclic-4',5'-phosphate + AMP + H(+)</text>
        <dbReference type="Rhea" id="RHEA:13729"/>
        <dbReference type="ChEBI" id="CHEBI:15378"/>
        <dbReference type="ChEBI" id="CHEBI:57692"/>
        <dbReference type="ChEBI" id="CHEBI:76202"/>
        <dbReference type="ChEBI" id="CHEBI:456215"/>
        <dbReference type="EC" id="4.6.1.15"/>
    </reaction>
</comment>